<proteinExistence type="predicted"/>
<gene>
    <name evidence="2" type="ORF">EYF80_005200</name>
</gene>
<comment type="caution">
    <text evidence="2">The sequence shown here is derived from an EMBL/GenBank/DDBJ whole genome shotgun (WGS) entry which is preliminary data.</text>
</comment>
<feature type="region of interest" description="Disordered" evidence="1">
    <location>
        <begin position="43"/>
        <end position="64"/>
    </location>
</feature>
<dbReference type="AlphaFoldDB" id="A0A4Z2J2R7"/>
<dbReference type="Proteomes" id="UP000314294">
    <property type="component" value="Unassembled WGS sequence"/>
</dbReference>
<protein>
    <submittedName>
        <fullName evidence="2">Uncharacterized protein</fullName>
    </submittedName>
</protein>
<evidence type="ECO:0000256" key="1">
    <source>
        <dbReference type="SAM" id="MobiDB-lite"/>
    </source>
</evidence>
<sequence>MQLSGLWTMKAEQRAAVDGVFEPGRGGNLPLEGAPGTAITREAAGAPSAAGGRCSNLSESARGE</sequence>
<evidence type="ECO:0000313" key="3">
    <source>
        <dbReference type="Proteomes" id="UP000314294"/>
    </source>
</evidence>
<evidence type="ECO:0000313" key="2">
    <source>
        <dbReference type="EMBL" id="TNN84500.1"/>
    </source>
</evidence>
<reference evidence="2 3" key="1">
    <citation type="submission" date="2019-03" db="EMBL/GenBank/DDBJ databases">
        <title>First draft genome of Liparis tanakae, snailfish: a comprehensive survey of snailfish specific genes.</title>
        <authorList>
            <person name="Kim W."/>
            <person name="Song I."/>
            <person name="Jeong J.-H."/>
            <person name="Kim D."/>
            <person name="Kim S."/>
            <person name="Ryu S."/>
            <person name="Song J.Y."/>
            <person name="Lee S.K."/>
        </authorList>
    </citation>
    <scope>NUCLEOTIDE SEQUENCE [LARGE SCALE GENOMIC DNA]</scope>
    <source>
        <tissue evidence="2">Muscle</tissue>
    </source>
</reference>
<dbReference type="EMBL" id="SRLO01000026">
    <property type="protein sequence ID" value="TNN84500.1"/>
    <property type="molecule type" value="Genomic_DNA"/>
</dbReference>
<name>A0A4Z2J2R7_9TELE</name>
<feature type="compositionally biased region" description="Polar residues" evidence="1">
    <location>
        <begin position="55"/>
        <end position="64"/>
    </location>
</feature>
<keyword evidence="3" id="KW-1185">Reference proteome</keyword>
<accession>A0A4Z2J2R7</accession>
<organism evidence="2 3">
    <name type="scientific">Liparis tanakae</name>
    <name type="common">Tanaka's snailfish</name>
    <dbReference type="NCBI Taxonomy" id="230148"/>
    <lineage>
        <taxon>Eukaryota</taxon>
        <taxon>Metazoa</taxon>
        <taxon>Chordata</taxon>
        <taxon>Craniata</taxon>
        <taxon>Vertebrata</taxon>
        <taxon>Euteleostomi</taxon>
        <taxon>Actinopterygii</taxon>
        <taxon>Neopterygii</taxon>
        <taxon>Teleostei</taxon>
        <taxon>Neoteleostei</taxon>
        <taxon>Acanthomorphata</taxon>
        <taxon>Eupercaria</taxon>
        <taxon>Perciformes</taxon>
        <taxon>Cottioidei</taxon>
        <taxon>Cottales</taxon>
        <taxon>Liparidae</taxon>
        <taxon>Liparis</taxon>
    </lineage>
</organism>